<dbReference type="AlphaFoldDB" id="A0A7Y9E9D7"/>
<gene>
    <name evidence="2" type="ORF">BJZ21_003699</name>
</gene>
<name>A0A7Y9E9D7_9ACTN</name>
<dbReference type="PANTHER" id="PTHR30178:SF3">
    <property type="entry name" value="SUCCINATE-ACETATE_PROTON SYMPORTER SATP"/>
    <property type="match status" value="1"/>
</dbReference>
<dbReference type="InterPro" id="IPR047623">
    <property type="entry name" value="SatP"/>
</dbReference>
<protein>
    <submittedName>
        <fullName evidence="2">Uncharacterized protein</fullName>
    </submittedName>
</protein>
<reference evidence="2 3" key="1">
    <citation type="submission" date="2020-07" db="EMBL/GenBank/DDBJ databases">
        <title>Sequencing the genomes of 1000 actinobacteria strains.</title>
        <authorList>
            <person name="Klenk H.-P."/>
        </authorList>
    </citation>
    <scope>NUCLEOTIDE SEQUENCE [LARGE SCALE GENOMIC DNA]</scope>
    <source>
        <strain evidence="2 3">DSM 21350</strain>
    </source>
</reference>
<sequence length="210" mass="21224">MAGPDGPIPERVALRPLANPLPVGFLALAVVSTTYAGVQLGWLPTSQSRIAAYVALGLAAPLQLVAAVMGFWGRDPVAATGLSLQSGLWALAGVVTLATPPGSTVAAFGLVHVCLGLALLVPAANATGKRVAMAVFATTATRCFLLAAYELGAGPGWQTTAGIVGLFLGALAWYAALAFELEATHGRAVLPVGRPAPVTPQGQPGVRARL</sequence>
<feature type="transmembrane region" description="Helical" evidence="1">
    <location>
        <begin position="21"/>
        <end position="38"/>
    </location>
</feature>
<proteinExistence type="predicted"/>
<keyword evidence="1" id="KW-1133">Transmembrane helix</keyword>
<feature type="transmembrane region" description="Helical" evidence="1">
    <location>
        <begin position="105"/>
        <end position="124"/>
    </location>
</feature>
<keyword evidence="1" id="KW-0472">Membrane</keyword>
<evidence type="ECO:0000256" key="1">
    <source>
        <dbReference type="SAM" id="Phobius"/>
    </source>
</evidence>
<keyword evidence="1" id="KW-0812">Transmembrane</keyword>
<feature type="transmembrane region" description="Helical" evidence="1">
    <location>
        <begin position="131"/>
        <end position="149"/>
    </location>
</feature>
<keyword evidence="3" id="KW-1185">Reference proteome</keyword>
<dbReference type="RefSeq" id="WP_179665115.1">
    <property type="nucleotide sequence ID" value="NZ_JACCBG010000001.1"/>
</dbReference>
<dbReference type="GO" id="GO:0071422">
    <property type="term" value="P:succinate transmembrane transport"/>
    <property type="evidence" value="ECO:0007669"/>
    <property type="project" value="TreeGrafter"/>
</dbReference>
<dbReference type="EMBL" id="JACCBG010000001">
    <property type="protein sequence ID" value="NYD43616.1"/>
    <property type="molecule type" value="Genomic_DNA"/>
</dbReference>
<evidence type="ECO:0000313" key="3">
    <source>
        <dbReference type="Proteomes" id="UP000535511"/>
    </source>
</evidence>
<organism evidence="2 3">
    <name type="scientific">Nocardioides panaciterrulae</name>
    <dbReference type="NCBI Taxonomy" id="661492"/>
    <lineage>
        <taxon>Bacteria</taxon>
        <taxon>Bacillati</taxon>
        <taxon>Actinomycetota</taxon>
        <taxon>Actinomycetes</taxon>
        <taxon>Propionibacteriales</taxon>
        <taxon>Nocardioidaceae</taxon>
        <taxon>Nocardioides</taxon>
    </lineage>
</organism>
<dbReference type="PANTHER" id="PTHR30178">
    <property type="entry name" value="INNER MEMBRANE PROTEIN YAAH"/>
    <property type="match status" value="1"/>
</dbReference>
<feature type="transmembrane region" description="Helical" evidence="1">
    <location>
        <begin position="50"/>
        <end position="72"/>
    </location>
</feature>
<dbReference type="GO" id="GO:0015360">
    <property type="term" value="F:acetate:proton symporter activity"/>
    <property type="evidence" value="ECO:0007669"/>
    <property type="project" value="TreeGrafter"/>
</dbReference>
<accession>A0A7Y9E9D7</accession>
<dbReference type="Proteomes" id="UP000535511">
    <property type="component" value="Unassembled WGS sequence"/>
</dbReference>
<comment type="caution">
    <text evidence="2">The sequence shown here is derived from an EMBL/GenBank/DDBJ whole genome shotgun (WGS) entry which is preliminary data.</text>
</comment>
<evidence type="ECO:0000313" key="2">
    <source>
        <dbReference type="EMBL" id="NYD43616.1"/>
    </source>
</evidence>
<feature type="transmembrane region" description="Helical" evidence="1">
    <location>
        <begin position="161"/>
        <end position="179"/>
    </location>
</feature>
<dbReference type="GO" id="GO:0005886">
    <property type="term" value="C:plasma membrane"/>
    <property type="evidence" value="ECO:0007669"/>
    <property type="project" value="TreeGrafter"/>
</dbReference>